<dbReference type="EMBL" id="GL002607">
    <property type="protein sequence ID" value="EES20291.1"/>
    <property type="molecule type" value="Genomic_DNA"/>
</dbReference>
<dbReference type="AlphaFoldDB" id="C6JRY5"/>
<organism evidence="2">
    <name type="scientific">Sorghum bicolor</name>
    <name type="common">Sorghum</name>
    <name type="synonym">Sorghum vulgare</name>
    <dbReference type="NCBI Taxonomy" id="4558"/>
    <lineage>
        <taxon>Eukaryota</taxon>
        <taxon>Viridiplantae</taxon>
        <taxon>Streptophyta</taxon>
        <taxon>Embryophyta</taxon>
        <taxon>Tracheophyta</taxon>
        <taxon>Spermatophyta</taxon>
        <taxon>Magnoliopsida</taxon>
        <taxon>Liliopsida</taxon>
        <taxon>Poales</taxon>
        <taxon>Poaceae</taxon>
        <taxon>PACMAD clade</taxon>
        <taxon>Panicoideae</taxon>
        <taxon>Andropogonodae</taxon>
        <taxon>Andropogoneae</taxon>
        <taxon>Sorghinae</taxon>
        <taxon>Sorghum</taxon>
    </lineage>
</organism>
<dbReference type="GO" id="GO:0009742">
    <property type="term" value="P:brassinosteroid mediated signaling pathway"/>
    <property type="evidence" value="ECO:0007669"/>
    <property type="project" value="InterPro"/>
</dbReference>
<evidence type="ECO:0000313" key="2">
    <source>
        <dbReference type="EMBL" id="EES20291.1"/>
    </source>
</evidence>
<feature type="non-terminal residue" evidence="2">
    <location>
        <position position="1"/>
    </location>
</feature>
<dbReference type="GO" id="GO:0012505">
    <property type="term" value="C:endomembrane system"/>
    <property type="evidence" value="ECO:0007669"/>
    <property type="project" value="UniProtKB-SubCell"/>
</dbReference>
<feature type="non-terminal residue" evidence="2">
    <location>
        <position position="173"/>
    </location>
</feature>
<dbReference type="HOGENOM" id="CLU_1551633_0_0_1"/>
<protein>
    <submittedName>
        <fullName evidence="2">Uncharacterized protein</fullName>
    </submittedName>
</protein>
<dbReference type="PANTHER" id="PTHR45863">
    <property type="entry name" value="SERINE/THREONINE-PROTEIN KINASE BSK5"/>
    <property type="match status" value="1"/>
</dbReference>
<reference evidence="2" key="1">
    <citation type="journal article" date="2009" name="Nature">
        <title>The Sorghum bicolor genome and the diversification of grasses.</title>
        <authorList>
            <person name="Paterson A.H."/>
            <person name="Bowers J.E."/>
            <person name="Bruggmann R."/>
            <person name="Dubchak I."/>
            <person name="Grimwood J."/>
            <person name="Gundlach H."/>
            <person name="Haberer G."/>
            <person name="Hellsten U."/>
            <person name="Mitros T."/>
            <person name="Poliakov A."/>
            <person name="Schmutz J."/>
            <person name="Spannagl M."/>
            <person name="Tang H."/>
            <person name="Wang X."/>
            <person name="Wicker T."/>
            <person name="Bharti A.K."/>
            <person name="Chapman J."/>
            <person name="Feltus F.A."/>
            <person name="Gowik U."/>
            <person name="Grigoriev I.V."/>
            <person name="Lyons E."/>
            <person name="Maher C.A."/>
            <person name="Martis M."/>
            <person name="Narechania A."/>
            <person name="Otillar R.P."/>
            <person name="Penning B.W."/>
            <person name="Salamov A.A."/>
            <person name="Wang Y."/>
            <person name="Zhang L."/>
            <person name="Carpita N.C."/>
            <person name="Freeling M."/>
            <person name="Gingle A.R."/>
            <person name="Hash C.T."/>
            <person name="Keller B."/>
            <person name="Klein P."/>
            <person name="Kresovich S."/>
            <person name="McCann M.C."/>
            <person name="Ming R."/>
            <person name="Peterson D.G."/>
            <person name="Mehboob-ur-Rahman"/>
            <person name="Ware D."/>
            <person name="Westhoff P."/>
            <person name="Mayer K.F."/>
            <person name="Messing J."/>
            <person name="Rokhsar D.S."/>
        </authorList>
    </citation>
    <scope>NUCLEOTIDE SEQUENCE [LARGE SCALE GENOMIC DNA]</scope>
</reference>
<dbReference type="InterPro" id="IPR045845">
    <property type="entry name" value="BSK"/>
</dbReference>
<feature type="region of interest" description="Disordered" evidence="1">
    <location>
        <begin position="1"/>
        <end position="29"/>
    </location>
</feature>
<accession>C6JRY5</accession>
<dbReference type="GO" id="GO:0005524">
    <property type="term" value="F:ATP binding"/>
    <property type="evidence" value="ECO:0007669"/>
    <property type="project" value="UniProtKB-KW"/>
</dbReference>
<proteinExistence type="predicted"/>
<dbReference type="GO" id="GO:0004672">
    <property type="term" value="F:protein kinase activity"/>
    <property type="evidence" value="ECO:0007669"/>
    <property type="project" value="InterPro"/>
</dbReference>
<name>C6JRY5_SORBI</name>
<dbReference type="Gene3D" id="3.30.200.20">
    <property type="entry name" value="Phosphorylase Kinase, domain 1"/>
    <property type="match status" value="1"/>
</dbReference>
<evidence type="ECO:0000256" key="1">
    <source>
        <dbReference type="SAM" id="MobiDB-lite"/>
    </source>
</evidence>
<gene>
    <name evidence="2" type="primary">Sb0013s011110</name>
    <name evidence="2" type="ORF">SORBIDRAFT_0013s011110</name>
</gene>
<dbReference type="ExpressionAtlas" id="C6JRY5">
    <property type="expression patterns" value="baseline"/>
</dbReference>
<sequence length="173" mass="19422">VAARGHRRSREEPSVRAGDAQAAGQHALGLRGGGRVQRRDLIGWGGEDVTEDEEAYDLPAFQEFTFQQLRLATSGFAVENIVSEHGEKAPNVVYKGKLDALRRIAVKRFNRSAWPDPRQFMVMVTLAIEKDNHVAEKGSAERSTGDERKVIENGARYFQLSPKCSLWSRIMKR</sequence>
<dbReference type="PANTHER" id="PTHR45863:SF47">
    <property type="entry name" value="SERINE_THREONINE-PROTEIN KINASE BSK3"/>
    <property type="match status" value="1"/>
</dbReference>